<dbReference type="AlphaFoldDB" id="A0A9D2AVG6"/>
<evidence type="ECO:0000256" key="1">
    <source>
        <dbReference type="SAM" id="Phobius"/>
    </source>
</evidence>
<organism evidence="2 3">
    <name type="scientific">Candidatus Borkfalkia faecavium</name>
    <dbReference type="NCBI Taxonomy" id="2838508"/>
    <lineage>
        <taxon>Bacteria</taxon>
        <taxon>Bacillati</taxon>
        <taxon>Bacillota</taxon>
        <taxon>Clostridia</taxon>
        <taxon>Christensenellales</taxon>
        <taxon>Christensenellaceae</taxon>
        <taxon>Candidatus Borkfalkia</taxon>
    </lineage>
</organism>
<evidence type="ECO:0000313" key="3">
    <source>
        <dbReference type="Proteomes" id="UP000886847"/>
    </source>
</evidence>
<name>A0A9D2AVG6_9FIRM</name>
<reference evidence="2" key="1">
    <citation type="journal article" date="2021" name="PeerJ">
        <title>Extensive microbial diversity within the chicken gut microbiome revealed by metagenomics and culture.</title>
        <authorList>
            <person name="Gilroy R."/>
            <person name="Ravi A."/>
            <person name="Getino M."/>
            <person name="Pursley I."/>
            <person name="Horton D.L."/>
            <person name="Alikhan N.F."/>
            <person name="Baker D."/>
            <person name="Gharbi K."/>
            <person name="Hall N."/>
            <person name="Watson M."/>
            <person name="Adriaenssens E.M."/>
            <person name="Foster-Nyarko E."/>
            <person name="Jarju S."/>
            <person name="Secka A."/>
            <person name="Antonio M."/>
            <person name="Oren A."/>
            <person name="Chaudhuri R.R."/>
            <person name="La Ragione R."/>
            <person name="Hildebrand F."/>
            <person name="Pallen M.J."/>
        </authorList>
    </citation>
    <scope>NUCLEOTIDE SEQUENCE</scope>
    <source>
        <strain evidence="2">2189</strain>
    </source>
</reference>
<keyword evidence="1" id="KW-0812">Transmembrane</keyword>
<gene>
    <name evidence="2" type="ORF">H9851_04925</name>
</gene>
<evidence type="ECO:0000313" key="2">
    <source>
        <dbReference type="EMBL" id="HIX50606.1"/>
    </source>
</evidence>
<sequence length="295" mass="32671">MATGLPVLERTRTNERTRGHLAAYGKLSGGAGTQADRAEEEARAQTFNAGIAENYQKLMDPTLHTAEEIMGIEQPVVEEPVSYSSPEEYARATLYPERERPVAMPERRVPQQPQRQRVTEDIFRADSPINAHALLYGDPVEEEEQPVMQAAPAYAPARPQIEVSPELAQPQESLAPEAEVFEEEDEDLAPTATTIQYRTAREEKRTIVEEKKGHAMTTQGKLLMAIYAVVVVVILALIIINTSVLRTIDASIAGRRADLAAATAYAEELQEDIDYLTDSETIINRAEEELGMVRG</sequence>
<dbReference type="Proteomes" id="UP000886847">
    <property type="component" value="Unassembled WGS sequence"/>
</dbReference>
<proteinExistence type="predicted"/>
<comment type="caution">
    <text evidence="2">The sequence shown here is derived from an EMBL/GenBank/DDBJ whole genome shotgun (WGS) entry which is preliminary data.</text>
</comment>
<dbReference type="EMBL" id="DXEW01000025">
    <property type="protein sequence ID" value="HIX50606.1"/>
    <property type="molecule type" value="Genomic_DNA"/>
</dbReference>
<evidence type="ECO:0008006" key="4">
    <source>
        <dbReference type="Google" id="ProtNLM"/>
    </source>
</evidence>
<keyword evidence="1" id="KW-1133">Transmembrane helix</keyword>
<keyword evidence="1" id="KW-0472">Membrane</keyword>
<accession>A0A9D2AVG6</accession>
<feature type="transmembrane region" description="Helical" evidence="1">
    <location>
        <begin position="222"/>
        <end position="240"/>
    </location>
</feature>
<protein>
    <recommendedName>
        <fullName evidence="4">Cell division protein FtsL</fullName>
    </recommendedName>
</protein>
<reference evidence="2" key="2">
    <citation type="submission" date="2021-04" db="EMBL/GenBank/DDBJ databases">
        <authorList>
            <person name="Gilroy R."/>
        </authorList>
    </citation>
    <scope>NUCLEOTIDE SEQUENCE</scope>
    <source>
        <strain evidence="2">2189</strain>
    </source>
</reference>